<dbReference type="PANTHER" id="PTHR30468:SF1">
    <property type="entry name" value="ALPHA-KETOGLUTARATE-DEPENDENT SULFONATE DIOXYGENASE"/>
    <property type="match status" value="1"/>
</dbReference>
<keyword evidence="3 7" id="KW-0223">Dioxygenase</keyword>
<evidence type="ECO:0000256" key="5">
    <source>
        <dbReference type="ARBA" id="ARBA00023004"/>
    </source>
</evidence>
<dbReference type="EMBL" id="JBEHZE010000001">
    <property type="protein sequence ID" value="MEX6633763.1"/>
    <property type="molecule type" value="Genomic_DNA"/>
</dbReference>
<comment type="similarity">
    <text evidence="1">Belongs to the TfdA dioxygenase family.</text>
</comment>
<dbReference type="InterPro" id="IPR051323">
    <property type="entry name" value="AtsK-like"/>
</dbReference>
<comment type="caution">
    <text evidence="7">The sequence shown here is derived from an EMBL/GenBank/DDBJ whole genome shotgun (WGS) entry which is preliminary data.</text>
</comment>
<evidence type="ECO:0000313" key="8">
    <source>
        <dbReference type="Proteomes" id="UP001560685"/>
    </source>
</evidence>
<evidence type="ECO:0000259" key="6">
    <source>
        <dbReference type="Pfam" id="PF02668"/>
    </source>
</evidence>
<keyword evidence="8" id="KW-1185">Reference proteome</keyword>
<evidence type="ECO:0000256" key="3">
    <source>
        <dbReference type="ARBA" id="ARBA00022964"/>
    </source>
</evidence>
<keyword evidence="4 7" id="KW-0560">Oxidoreductase</keyword>
<dbReference type="InterPro" id="IPR003819">
    <property type="entry name" value="TauD/TfdA-like"/>
</dbReference>
<protein>
    <submittedName>
        <fullName evidence="7">TauD/TfdA family dioxygenase</fullName>
        <ecNumber evidence="7">1.14.11.-</ecNumber>
    </submittedName>
</protein>
<feature type="domain" description="TauD/TfdA-like" evidence="6">
    <location>
        <begin position="8"/>
        <end position="277"/>
    </location>
</feature>
<proteinExistence type="inferred from homology"/>
<sequence length="284" mass="32228">MTNHNGLQIKELKPGFGAEVSGVDVAKASDETHKDLVNVFHTHGAMLIRGQTMAPDDLMRFISAFGEPEGHTQKQFTLPGYPAIFTLSNKKENGKPIGAHNDGVGWHTDYSYKEKPVMNTMLYSLEVPPVGGDTLLADCVAAYDALSDERKAQLDDLVLHHSYKYFMETREFGRAKLSEEMIRDNPDVFHPLIRTHPADGRKALWVSTGTVRGIVGMEDEAAAKLIEELVEFVTQEQFVYRHKWQPGDILTWDNRCTLHTGSLFEDEKYERHIHRMWVKGDKPY</sequence>
<dbReference type="EC" id="1.14.11.-" evidence="7"/>
<organism evidence="7 8">
    <name type="scientific">Hyphococcus lacteus</name>
    <dbReference type="NCBI Taxonomy" id="3143536"/>
    <lineage>
        <taxon>Bacteria</taxon>
        <taxon>Pseudomonadati</taxon>
        <taxon>Pseudomonadota</taxon>
        <taxon>Alphaproteobacteria</taxon>
        <taxon>Parvularculales</taxon>
        <taxon>Parvularculaceae</taxon>
        <taxon>Hyphococcus</taxon>
    </lineage>
</organism>
<evidence type="ECO:0000313" key="7">
    <source>
        <dbReference type="EMBL" id="MEX6633763.1"/>
    </source>
</evidence>
<evidence type="ECO:0000256" key="1">
    <source>
        <dbReference type="ARBA" id="ARBA00005896"/>
    </source>
</evidence>
<dbReference type="RefSeq" id="WP_369313756.1">
    <property type="nucleotide sequence ID" value="NZ_JBEHZE010000001.1"/>
</dbReference>
<evidence type="ECO:0000256" key="2">
    <source>
        <dbReference type="ARBA" id="ARBA00022723"/>
    </source>
</evidence>
<keyword evidence="5" id="KW-0408">Iron</keyword>
<dbReference type="PANTHER" id="PTHR30468">
    <property type="entry name" value="ALPHA-KETOGLUTARATE-DEPENDENT SULFONATE DIOXYGENASE"/>
    <property type="match status" value="1"/>
</dbReference>
<gene>
    <name evidence="7" type="ORF">ABFZ84_09420</name>
</gene>
<dbReference type="Pfam" id="PF02668">
    <property type="entry name" value="TauD"/>
    <property type="match status" value="1"/>
</dbReference>
<reference evidence="7 8" key="1">
    <citation type="submission" date="2024-05" db="EMBL/GenBank/DDBJ databases">
        <title>Three bacterial strains, DH-69, EH-24, and ECK-19 isolated from coastal sediments.</title>
        <authorList>
            <person name="Ye Y.-Q."/>
            <person name="Du Z.-J."/>
        </authorList>
    </citation>
    <scope>NUCLEOTIDE SEQUENCE [LARGE SCALE GENOMIC DNA]</scope>
    <source>
        <strain evidence="7 8">ECK-19</strain>
    </source>
</reference>
<dbReference type="SUPFAM" id="SSF51197">
    <property type="entry name" value="Clavaminate synthase-like"/>
    <property type="match status" value="1"/>
</dbReference>
<dbReference type="Proteomes" id="UP001560685">
    <property type="component" value="Unassembled WGS sequence"/>
</dbReference>
<evidence type="ECO:0000256" key="4">
    <source>
        <dbReference type="ARBA" id="ARBA00023002"/>
    </source>
</evidence>
<dbReference type="GO" id="GO:0051213">
    <property type="term" value="F:dioxygenase activity"/>
    <property type="evidence" value="ECO:0007669"/>
    <property type="project" value="UniProtKB-KW"/>
</dbReference>
<keyword evidence="2" id="KW-0479">Metal-binding</keyword>
<dbReference type="Gene3D" id="3.60.130.10">
    <property type="entry name" value="Clavaminate synthase-like"/>
    <property type="match status" value="1"/>
</dbReference>
<dbReference type="InterPro" id="IPR042098">
    <property type="entry name" value="TauD-like_sf"/>
</dbReference>
<name>A0ABV3Z5P6_9PROT</name>
<accession>A0ABV3Z5P6</accession>